<name>V9DFX2_9EURO</name>
<protein>
    <submittedName>
        <fullName evidence="1">Uncharacterized protein</fullName>
    </submittedName>
</protein>
<dbReference type="EMBL" id="KB822703">
    <property type="protein sequence ID" value="ETI25789.1"/>
    <property type="molecule type" value="Genomic_DNA"/>
</dbReference>
<dbReference type="Proteomes" id="UP000030678">
    <property type="component" value="Unassembled WGS sequence"/>
</dbReference>
<proteinExistence type="predicted"/>
<dbReference type="OrthoDB" id="4158189at2759"/>
<dbReference type="HOGENOM" id="CLU_1686371_0_0_1"/>
<dbReference type="AlphaFoldDB" id="V9DFX2"/>
<dbReference type="VEuPathDB" id="FungiDB:G647_02563"/>
<organism evidence="1 2">
    <name type="scientific">Cladophialophora carrionii CBS 160.54</name>
    <dbReference type="NCBI Taxonomy" id="1279043"/>
    <lineage>
        <taxon>Eukaryota</taxon>
        <taxon>Fungi</taxon>
        <taxon>Dikarya</taxon>
        <taxon>Ascomycota</taxon>
        <taxon>Pezizomycotina</taxon>
        <taxon>Eurotiomycetes</taxon>
        <taxon>Chaetothyriomycetidae</taxon>
        <taxon>Chaetothyriales</taxon>
        <taxon>Herpotrichiellaceae</taxon>
        <taxon>Cladophialophora</taxon>
    </lineage>
</organism>
<sequence>MCYQSKPRHTAAGDLIAILHRVYDDNRIQTAGSTCWCRLLLSNTCRGEILGELRCEEPRNTKKFLGQKLNVTVWTYATEHTQPVPAQRYQNPVFVRFALIAGAGPTIVNPDARDGLDGVDRRDFDLTVADRGIVGREVDVANEQGKVLGRGIIGWN</sequence>
<dbReference type="RefSeq" id="XP_008725134.1">
    <property type="nucleotide sequence ID" value="XM_008726912.1"/>
</dbReference>
<evidence type="ECO:0000313" key="1">
    <source>
        <dbReference type="EMBL" id="ETI25789.1"/>
    </source>
</evidence>
<evidence type="ECO:0000313" key="2">
    <source>
        <dbReference type="Proteomes" id="UP000030678"/>
    </source>
</evidence>
<reference evidence="1 2" key="1">
    <citation type="submission" date="2013-03" db="EMBL/GenBank/DDBJ databases">
        <title>The Genome Sequence of Cladophialophora carrionii CBS 160.54.</title>
        <authorList>
            <consortium name="The Broad Institute Genomics Platform"/>
            <person name="Cuomo C."/>
            <person name="de Hoog S."/>
            <person name="Gorbushina A."/>
            <person name="Walker B."/>
            <person name="Young S.K."/>
            <person name="Zeng Q."/>
            <person name="Gargeya S."/>
            <person name="Fitzgerald M."/>
            <person name="Haas B."/>
            <person name="Abouelleil A."/>
            <person name="Allen A.W."/>
            <person name="Alvarado L."/>
            <person name="Arachchi H.M."/>
            <person name="Berlin A.M."/>
            <person name="Chapman S.B."/>
            <person name="Gainer-Dewar J."/>
            <person name="Goldberg J."/>
            <person name="Griggs A."/>
            <person name="Gujja S."/>
            <person name="Hansen M."/>
            <person name="Howarth C."/>
            <person name="Imamovic A."/>
            <person name="Ireland A."/>
            <person name="Larimer J."/>
            <person name="McCowan C."/>
            <person name="Murphy C."/>
            <person name="Pearson M."/>
            <person name="Poon T.W."/>
            <person name="Priest M."/>
            <person name="Roberts A."/>
            <person name="Saif S."/>
            <person name="Shea T."/>
            <person name="Sisk P."/>
            <person name="Sykes S."/>
            <person name="Wortman J."/>
            <person name="Nusbaum C."/>
            <person name="Birren B."/>
        </authorList>
    </citation>
    <scope>NUCLEOTIDE SEQUENCE [LARGE SCALE GENOMIC DNA]</scope>
    <source>
        <strain evidence="1 2">CBS 160.54</strain>
    </source>
</reference>
<gene>
    <name evidence="1" type="ORF">G647_02563</name>
</gene>
<accession>V9DFX2</accession>
<dbReference type="GeneID" id="19981056"/>